<dbReference type="Gene3D" id="3.40.50.10490">
    <property type="entry name" value="Glucose-6-phosphate isomerase like protein, domain 1"/>
    <property type="match status" value="3"/>
</dbReference>
<dbReference type="PANTHER" id="PTHR10937">
    <property type="entry name" value="GLUCOSAMINE--FRUCTOSE-6-PHOSPHATE AMINOTRANSFERASE, ISOMERIZING"/>
    <property type="match status" value="1"/>
</dbReference>
<organism evidence="3 4">
    <name type="scientific">Streptomyces similanensis</name>
    <dbReference type="NCBI Taxonomy" id="1274988"/>
    <lineage>
        <taxon>Bacteria</taxon>
        <taxon>Bacillati</taxon>
        <taxon>Actinomycetota</taxon>
        <taxon>Actinomycetes</taxon>
        <taxon>Kitasatosporales</taxon>
        <taxon>Streptomycetaceae</taxon>
        <taxon>Streptomyces</taxon>
    </lineage>
</organism>
<name>A0ABP9K926_9ACTN</name>
<feature type="domain" description="SIS" evidence="2">
    <location>
        <begin position="30"/>
        <end position="166"/>
    </location>
</feature>
<dbReference type="InterPro" id="IPR046348">
    <property type="entry name" value="SIS_dom_sf"/>
</dbReference>
<dbReference type="PROSITE" id="PS51464">
    <property type="entry name" value="SIS"/>
    <property type="match status" value="1"/>
</dbReference>
<dbReference type="InterPro" id="IPR035466">
    <property type="entry name" value="GlmS/AgaS_SIS"/>
</dbReference>
<keyword evidence="4" id="KW-1185">Reference proteome</keyword>
<dbReference type="EMBL" id="BAABKC010000037">
    <property type="protein sequence ID" value="GAA5053899.1"/>
    <property type="molecule type" value="Genomic_DNA"/>
</dbReference>
<dbReference type="CDD" id="cd05008">
    <property type="entry name" value="SIS_GlmS_GlmD_1"/>
    <property type="match status" value="1"/>
</dbReference>
<dbReference type="CDD" id="cd05009">
    <property type="entry name" value="SIS_GlmS_GlmD_2"/>
    <property type="match status" value="1"/>
</dbReference>
<keyword evidence="1" id="KW-0677">Repeat</keyword>
<proteinExistence type="predicted"/>
<dbReference type="InterPro" id="IPR035490">
    <property type="entry name" value="GlmS/FrlB_SIS"/>
</dbReference>
<comment type="caution">
    <text evidence="3">The sequence shown here is derived from an EMBL/GenBank/DDBJ whole genome shotgun (WGS) entry which is preliminary data.</text>
</comment>
<reference evidence="4" key="1">
    <citation type="journal article" date="2019" name="Int. J. Syst. Evol. Microbiol.">
        <title>The Global Catalogue of Microorganisms (GCM) 10K type strain sequencing project: providing services to taxonomists for standard genome sequencing and annotation.</title>
        <authorList>
            <consortium name="The Broad Institute Genomics Platform"/>
            <consortium name="The Broad Institute Genome Sequencing Center for Infectious Disease"/>
            <person name="Wu L."/>
            <person name="Ma J."/>
        </authorList>
    </citation>
    <scope>NUCLEOTIDE SEQUENCE [LARGE SCALE GENOMIC DNA]</scope>
    <source>
        <strain evidence="4">JCM 18410</strain>
    </source>
</reference>
<evidence type="ECO:0000259" key="2">
    <source>
        <dbReference type="PROSITE" id="PS51464"/>
    </source>
</evidence>
<dbReference type="InterPro" id="IPR001347">
    <property type="entry name" value="SIS_dom"/>
</dbReference>
<sequence>MADSTECRTTTEIASQPHTWRRAAALVAQVRDVLPRDGERVAVVGCGTSWFMAMAYARLREDGGQGETDAFAASEFPVGRRYDRVLAITRSGTTSEVLELLSRLAGTVPTVALTADPRTPVMKAADSVVVLDFADEESVVQTRFATSVLALLRGHLESAGALPAGTRPLSRAVQDAERAVAAPLDPRLCDAEQFTFLGAGWTYGLALEAGLKMREAAGAWTEAYPAMEYRHGPISIAAPGRVTWMFGTAPQGLADEVARAGGTFAGAETAGGSDPMADLILAQRLAVALARTRGLDPDRPRNLTRSVILDSHA</sequence>
<evidence type="ECO:0000313" key="3">
    <source>
        <dbReference type="EMBL" id="GAA5053899.1"/>
    </source>
</evidence>
<gene>
    <name evidence="3" type="ORF">GCM10023336_24700</name>
</gene>
<evidence type="ECO:0000313" key="4">
    <source>
        <dbReference type="Proteomes" id="UP001500124"/>
    </source>
</evidence>
<dbReference type="Proteomes" id="UP001500124">
    <property type="component" value="Unassembled WGS sequence"/>
</dbReference>
<dbReference type="RefSeq" id="WP_345668354.1">
    <property type="nucleotide sequence ID" value="NZ_BAABKC010000037.1"/>
</dbReference>
<accession>A0ABP9K926</accession>
<dbReference type="SUPFAM" id="SSF53697">
    <property type="entry name" value="SIS domain"/>
    <property type="match status" value="1"/>
</dbReference>
<protein>
    <submittedName>
        <fullName evidence="3">SIS domain-containing protein</fullName>
    </submittedName>
</protein>
<evidence type="ECO:0000256" key="1">
    <source>
        <dbReference type="ARBA" id="ARBA00022737"/>
    </source>
</evidence>